<dbReference type="PANTHER" id="PTHR43834:SF6">
    <property type="entry name" value="GTPASE DER"/>
    <property type="match status" value="1"/>
</dbReference>
<evidence type="ECO:0000256" key="9">
    <source>
        <dbReference type="PROSITE-ProRule" id="PRU01049"/>
    </source>
</evidence>
<proteinExistence type="inferred from homology"/>
<dbReference type="InterPro" id="IPR032859">
    <property type="entry name" value="KH_dom-like"/>
</dbReference>
<evidence type="ECO:0000256" key="2">
    <source>
        <dbReference type="ARBA" id="ARBA00020953"/>
    </source>
</evidence>
<dbReference type="PROSITE" id="PS51712">
    <property type="entry name" value="G_ENGA"/>
    <property type="match status" value="2"/>
</dbReference>
<evidence type="ECO:0000313" key="12">
    <source>
        <dbReference type="EMBL" id="CCB92092.1"/>
    </source>
</evidence>
<dbReference type="Gene3D" id="3.30.300.20">
    <property type="match status" value="1"/>
</dbReference>
<dbReference type="GO" id="GO:0005525">
    <property type="term" value="F:GTP binding"/>
    <property type="evidence" value="ECO:0007669"/>
    <property type="project" value="UniProtKB-UniRule"/>
</dbReference>
<evidence type="ECO:0000256" key="7">
    <source>
        <dbReference type="ARBA" id="ARBA00032345"/>
    </source>
</evidence>
<protein>
    <recommendedName>
        <fullName evidence="2 8">GTPase Der</fullName>
    </recommendedName>
    <alternativeName>
        <fullName evidence="7 8">GTP-binding protein EngA</fullName>
    </alternativeName>
</protein>
<dbReference type="Pfam" id="PF01926">
    <property type="entry name" value="MMR_HSR1"/>
    <property type="match status" value="2"/>
</dbReference>
<dbReference type="InterPro" id="IPR031166">
    <property type="entry name" value="G_ENGA"/>
</dbReference>
<feature type="binding site" evidence="8">
    <location>
        <begin position="232"/>
        <end position="236"/>
    </location>
    <ligand>
        <name>GTP</name>
        <dbReference type="ChEBI" id="CHEBI:37565"/>
        <label>2</label>
    </ligand>
</feature>
<feature type="binding site" evidence="8">
    <location>
        <begin position="185"/>
        <end position="192"/>
    </location>
    <ligand>
        <name>GTP</name>
        <dbReference type="ChEBI" id="CHEBI:37565"/>
        <label>2</label>
    </ligand>
</feature>
<dbReference type="NCBIfam" id="TIGR00231">
    <property type="entry name" value="small_GTP"/>
    <property type="match status" value="2"/>
</dbReference>
<feature type="binding site" evidence="8">
    <location>
        <begin position="58"/>
        <end position="62"/>
    </location>
    <ligand>
        <name>GTP</name>
        <dbReference type="ChEBI" id="CHEBI:37565"/>
        <label>1</label>
    </ligand>
</feature>
<reference evidence="12" key="1">
    <citation type="submission" date="2011-05" db="EMBL/GenBank/DDBJ databases">
        <title>Unity in variety -- the pan-genome of the Chlamydiae.</title>
        <authorList>
            <person name="Collingro A."/>
            <person name="Tischler P."/>
            <person name="Weinmaier T."/>
            <person name="Penz T."/>
            <person name="Heinz E."/>
            <person name="Brunham R.C."/>
            <person name="Read T.D."/>
            <person name="Bavoil P.M."/>
            <person name="Sachse K."/>
            <person name="Kahane S."/>
            <person name="Friedman M.G."/>
            <person name="Rattei T."/>
            <person name="Myers G.S.A."/>
            <person name="Horn M."/>
        </authorList>
    </citation>
    <scope>NUCLEOTIDE SEQUENCE</scope>
    <source>
        <strain evidence="12">2032/99</strain>
    </source>
</reference>
<evidence type="ECO:0000256" key="10">
    <source>
        <dbReference type="RuleBase" id="RU004481"/>
    </source>
</evidence>
<comment type="function">
    <text evidence="8 10">GTPase that plays an essential role in the late steps of ribosome biogenesis.</text>
</comment>
<dbReference type="FunFam" id="3.30.300.20:FF:000004">
    <property type="entry name" value="GTPase Der"/>
    <property type="match status" value="1"/>
</dbReference>
<dbReference type="HAMAP" id="MF_00195">
    <property type="entry name" value="GTPase_Der"/>
    <property type="match status" value="1"/>
</dbReference>
<evidence type="ECO:0000256" key="1">
    <source>
        <dbReference type="ARBA" id="ARBA00008279"/>
    </source>
</evidence>
<dbReference type="InterPro" id="IPR005225">
    <property type="entry name" value="Small_GTP-bd"/>
</dbReference>
<sequence length="454" mass="51620">MSNKPKLAIVGRPNVGKSSLFNRICKKRMAIVDEAEGITRDRLYAEADCFGKEFEVIDTGGINPRSQVPFNEQIMRQAEIAIEEADGLILAVDAHTGITDLDHEVARILLHTNKPVTVAVNKIDHLGQIDLVHEFYGLGFEHCVGVSAEQNFQIAELLESIVSRLSSPIEKEEELDTSIKVAIIGRPNVGKSTLTNYLLDEERCLVSPIPGTTRDSVDVRVSHDDEIYTFIDTAGIRRKGAEHEAVDKFAAIRTQRAIERCDICLLMVDAQQGITAQEKRIAKMIEKEGKCCIVLLNKWDLVKGFRMEHCFREIEEEIHFLRYCPKIILSAETGRNVEKIFPTIREVRQESLKRVSTGELNKFVEEAIRQNHPPMIRGKRLRIYYLAQVSTEPPTFVLFINHQDLMAESWRKYLINQFRKVYRFTGAPLVFYTKSKPKESKKRGTHSQTALGEA</sequence>
<evidence type="ECO:0000256" key="5">
    <source>
        <dbReference type="ARBA" id="ARBA00022741"/>
    </source>
</evidence>
<feature type="domain" description="EngA-type G" evidence="11">
    <location>
        <begin position="5"/>
        <end position="169"/>
    </location>
</feature>
<feature type="binding site" evidence="8">
    <location>
        <begin position="297"/>
        <end position="300"/>
    </location>
    <ligand>
        <name>GTP</name>
        <dbReference type="ChEBI" id="CHEBI:37565"/>
        <label>2</label>
    </ligand>
</feature>
<dbReference type="GO" id="GO:0043022">
    <property type="term" value="F:ribosome binding"/>
    <property type="evidence" value="ECO:0007669"/>
    <property type="project" value="TreeGrafter"/>
</dbReference>
<dbReference type="PANTHER" id="PTHR43834">
    <property type="entry name" value="GTPASE DER"/>
    <property type="match status" value="1"/>
</dbReference>
<keyword evidence="6 8" id="KW-0342">GTP-binding</keyword>
<comment type="subunit">
    <text evidence="8">Associates with the 50S ribosomal subunit.</text>
</comment>
<organism evidence="12">
    <name type="scientific">Waddlia chondrophila 2032/99</name>
    <dbReference type="NCBI Taxonomy" id="765953"/>
    <lineage>
        <taxon>Bacteria</taxon>
        <taxon>Pseudomonadati</taxon>
        <taxon>Chlamydiota</taxon>
        <taxon>Chlamydiia</taxon>
        <taxon>Parachlamydiales</taxon>
        <taxon>Waddliaceae</taxon>
        <taxon>Waddlia</taxon>
    </lineage>
</organism>
<dbReference type="FunFam" id="3.40.50.300:FF:000040">
    <property type="entry name" value="GTPase Der"/>
    <property type="match status" value="1"/>
</dbReference>
<dbReference type="CDD" id="cd01895">
    <property type="entry name" value="EngA2"/>
    <property type="match status" value="1"/>
</dbReference>
<dbReference type="InterPro" id="IPR027417">
    <property type="entry name" value="P-loop_NTPase"/>
</dbReference>
<keyword evidence="5 8" id="KW-0547">Nucleotide-binding</keyword>
<dbReference type="InterPro" id="IPR015946">
    <property type="entry name" value="KH_dom-like_a/b"/>
</dbReference>
<dbReference type="GO" id="GO:0042254">
    <property type="term" value="P:ribosome biogenesis"/>
    <property type="evidence" value="ECO:0007669"/>
    <property type="project" value="UniProtKB-KW"/>
</dbReference>
<feature type="binding site" evidence="8">
    <location>
        <begin position="11"/>
        <end position="18"/>
    </location>
    <ligand>
        <name>GTP</name>
        <dbReference type="ChEBI" id="CHEBI:37565"/>
        <label>1</label>
    </ligand>
</feature>
<gene>
    <name evidence="8 12" type="primary">der</name>
    <name evidence="12" type="ORF">WCH_AW06230</name>
</gene>
<accession>F8LF24</accession>
<dbReference type="Gene3D" id="3.40.50.300">
    <property type="entry name" value="P-loop containing nucleotide triphosphate hydrolases"/>
    <property type="match status" value="2"/>
</dbReference>
<keyword evidence="3 8" id="KW-0690">Ribosome biogenesis</keyword>
<dbReference type="SUPFAM" id="SSF52540">
    <property type="entry name" value="P-loop containing nucleoside triphosphate hydrolases"/>
    <property type="match status" value="2"/>
</dbReference>
<dbReference type="InterPro" id="IPR006073">
    <property type="entry name" value="GTP-bd"/>
</dbReference>
<feature type="binding site" evidence="8">
    <location>
        <begin position="121"/>
        <end position="124"/>
    </location>
    <ligand>
        <name>GTP</name>
        <dbReference type="ChEBI" id="CHEBI:37565"/>
        <label>1</label>
    </ligand>
</feature>
<name>F8LF24_9BACT</name>
<dbReference type="AlphaFoldDB" id="F8LF24"/>
<dbReference type="EMBL" id="FR872661">
    <property type="protein sequence ID" value="CCB92092.1"/>
    <property type="molecule type" value="Genomic_DNA"/>
</dbReference>
<dbReference type="InterPro" id="IPR016484">
    <property type="entry name" value="GTPase_Der"/>
</dbReference>
<dbReference type="NCBIfam" id="TIGR03594">
    <property type="entry name" value="GTPase_EngA"/>
    <property type="match status" value="1"/>
</dbReference>
<evidence type="ECO:0000256" key="6">
    <source>
        <dbReference type="ARBA" id="ARBA00023134"/>
    </source>
</evidence>
<dbReference type="CDD" id="cd01894">
    <property type="entry name" value="EngA1"/>
    <property type="match status" value="1"/>
</dbReference>
<dbReference type="Pfam" id="PF14714">
    <property type="entry name" value="KH_dom-like"/>
    <property type="match status" value="1"/>
</dbReference>
<feature type="domain" description="EngA-type G" evidence="11">
    <location>
        <begin position="179"/>
        <end position="352"/>
    </location>
</feature>
<evidence type="ECO:0000259" key="11">
    <source>
        <dbReference type="PROSITE" id="PS51712"/>
    </source>
</evidence>
<evidence type="ECO:0000256" key="8">
    <source>
        <dbReference type="HAMAP-Rule" id="MF_00195"/>
    </source>
</evidence>
<dbReference type="PIRSF" id="PIRSF006485">
    <property type="entry name" value="GTP-binding_EngA"/>
    <property type="match status" value="1"/>
</dbReference>
<evidence type="ECO:0000256" key="4">
    <source>
        <dbReference type="ARBA" id="ARBA00022737"/>
    </source>
</evidence>
<comment type="similarity">
    <text evidence="1 8 9 10">Belongs to the TRAFAC class TrmE-Era-EngA-EngB-Septin-like GTPase superfamily. EngA (Der) GTPase family.</text>
</comment>
<evidence type="ECO:0000256" key="3">
    <source>
        <dbReference type="ARBA" id="ARBA00022517"/>
    </source>
</evidence>
<keyword evidence="4 10" id="KW-0677">Repeat</keyword>